<dbReference type="RefSeq" id="WP_013496593.1">
    <property type="nucleotide sequence ID" value="NC_014831.1"/>
</dbReference>
<sequence length="358" mass="36429">MRASPQVSRVGDEVVVSLTGDLDFPTLCRTLERMLAADPALRESPALVLDAGRLQLTADQVMALEGLVSRYGGARLLHVMTEHVDEAAPRARVRPAVRGPGTGSAPAQDTRPAGVDPDAGGSGAWRGCPGVDGDGAGPASAVARGAPATAMPGDAPATVLPSGTPVTPGPVGQGATTMKEGGVTGGWAGELPAGGVPPRAAAGEVPASGTNPPVSGSSRGTGRSRPGVVVRRTLRSGHRLVYDGDVVVLGDVNPGAEVLAAGDVVVFGRLRGTVHAGFKGDPGAVVASLVMEPVQLRIARWIGRAPDGEPPAVAAGREWAAAGRGPEIAFVRNGYVVIEPFDPARWFWQRQRDPRAAG</sequence>
<dbReference type="STRING" id="644966.Tmar_2213"/>
<evidence type="ECO:0000259" key="7">
    <source>
        <dbReference type="Pfam" id="PF03775"/>
    </source>
</evidence>
<evidence type="ECO:0000256" key="1">
    <source>
        <dbReference type="ARBA" id="ARBA00022618"/>
    </source>
</evidence>
<reference evidence="8 9" key="1">
    <citation type="journal article" date="2010" name="Stand. Genomic Sci.">
        <title>Complete genome sequence of Thermaerobacter marianensis type strain (7p75a).</title>
        <authorList>
            <person name="Han C."/>
            <person name="Gu W."/>
            <person name="Zhang X."/>
            <person name="Lapidus A."/>
            <person name="Nolan M."/>
            <person name="Copeland A."/>
            <person name="Lucas S."/>
            <person name="Del Rio T.G."/>
            <person name="Tice H."/>
            <person name="Cheng J.F."/>
            <person name="Tapia R."/>
            <person name="Goodwin L."/>
            <person name="Pitluck S."/>
            <person name="Pagani I."/>
            <person name="Ivanova N."/>
            <person name="Mavromatis K."/>
            <person name="Mikhailova N."/>
            <person name="Pati A."/>
            <person name="Chen A."/>
            <person name="Palaniappan K."/>
            <person name="Land M."/>
            <person name="Hauser L."/>
            <person name="Chang Y.J."/>
            <person name="Jeffries C.D."/>
            <person name="Schneider S."/>
            <person name="Rohde M."/>
            <person name="Goker M."/>
            <person name="Pukall R."/>
            <person name="Woyke T."/>
            <person name="Bristow J."/>
            <person name="Eisen J.A."/>
            <person name="Markowitz V."/>
            <person name="Hugenholtz P."/>
            <person name="Kyrpides N.C."/>
            <person name="Klenk H.P."/>
            <person name="Detter J.C."/>
        </authorList>
    </citation>
    <scope>NUCLEOTIDE SEQUENCE [LARGE SCALE GENOMIC DNA]</scope>
    <source>
        <strain evidence="9">ATCC 700841 / DSM 12885 / JCM 10246 / 7p75a</strain>
    </source>
</reference>
<feature type="domain" description="Septum formation inhibitor MinC C-terminal" evidence="7">
    <location>
        <begin position="229"/>
        <end position="311"/>
    </location>
</feature>
<feature type="compositionally biased region" description="Gly residues" evidence="6">
    <location>
        <begin position="120"/>
        <end position="136"/>
    </location>
</feature>
<dbReference type="PANTHER" id="PTHR34108:SF1">
    <property type="entry name" value="SEPTUM SITE-DETERMINING PROTEIN MINC"/>
    <property type="match status" value="1"/>
</dbReference>
<keyword evidence="3 5" id="KW-0131">Cell cycle</keyword>
<dbReference type="Proteomes" id="UP000008915">
    <property type="component" value="Chromosome"/>
</dbReference>
<comment type="subunit">
    <text evidence="4 5">Interacts with MinD and FtsZ.</text>
</comment>
<organism evidence="8 9">
    <name type="scientific">Thermaerobacter marianensis (strain ATCC 700841 / DSM 12885 / JCM 10246 / 7p75a)</name>
    <dbReference type="NCBI Taxonomy" id="644966"/>
    <lineage>
        <taxon>Bacteria</taxon>
        <taxon>Bacillati</taxon>
        <taxon>Bacillota</taxon>
        <taxon>Clostridia</taxon>
        <taxon>Eubacteriales</taxon>
        <taxon>Clostridiales Family XVII. Incertae Sedis</taxon>
        <taxon>Thermaerobacter</taxon>
    </lineage>
</organism>
<dbReference type="SUPFAM" id="SSF63848">
    <property type="entry name" value="Cell-division inhibitor MinC, C-terminal domain"/>
    <property type="match status" value="1"/>
</dbReference>
<evidence type="ECO:0000313" key="8">
    <source>
        <dbReference type="EMBL" id="ADU52293.1"/>
    </source>
</evidence>
<evidence type="ECO:0000256" key="6">
    <source>
        <dbReference type="SAM" id="MobiDB-lite"/>
    </source>
</evidence>
<feature type="compositionally biased region" description="Low complexity" evidence="6">
    <location>
        <begin position="193"/>
        <end position="227"/>
    </location>
</feature>
<dbReference type="KEGG" id="tmr:Tmar_2213"/>
<dbReference type="OrthoDB" id="9790810at2"/>
<dbReference type="Gene3D" id="2.160.20.70">
    <property type="match status" value="1"/>
</dbReference>
<dbReference type="EMBL" id="CP002344">
    <property type="protein sequence ID" value="ADU52293.1"/>
    <property type="molecule type" value="Genomic_DNA"/>
</dbReference>
<name>E6SKD5_THEM7</name>
<evidence type="ECO:0000313" key="9">
    <source>
        <dbReference type="Proteomes" id="UP000008915"/>
    </source>
</evidence>
<accession>E6SKD5</accession>
<keyword evidence="1 5" id="KW-0132">Cell division</keyword>
<dbReference type="Pfam" id="PF03775">
    <property type="entry name" value="MinC_C"/>
    <property type="match status" value="1"/>
</dbReference>
<evidence type="ECO:0000256" key="2">
    <source>
        <dbReference type="ARBA" id="ARBA00023210"/>
    </source>
</evidence>
<dbReference type="InterPro" id="IPR005526">
    <property type="entry name" value="Septum_form_inhib_MinC_C"/>
</dbReference>
<comment type="function">
    <text evidence="5">Cell division inhibitor that blocks the formation of polar Z ring septums. Rapidly oscillates between the poles of the cell to destabilize FtsZ filaments that have formed before they mature into polar Z rings. Prevents FtsZ polymerization.</text>
</comment>
<evidence type="ECO:0000256" key="3">
    <source>
        <dbReference type="ARBA" id="ARBA00023306"/>
    </source>
</evidence>
<dbReference type="GO" id="GO:0000917">
    <property type="term" value="P:division septum assembly"/>
    <property type="evidence" value="ECO:0007669"/>
    <property type="project" value="UniProtKB-KW"/>
</dbReference>
<proteinExistence type="inferred from homology"/>
<evidence type="ECO:0000256" key="4">
    <source>
        <dbReference type="ARBA" id="ARBA00046874"/>
    </source>
</evidence>
<dbReference type="InterPro" id="IPR016098">
    <property type="entry name" value="CAP/MinC_C"/>
</dbReference>
<protein>
    <recommendedName>
        <fullName evidence="5">Probable septum site-determining protein MinC</fullName>
    </recommendedName>
</protein>
<gene>
    <name evidence="5" type="primary">minC</name>
    <name evidence="8" type="ordered locus">Tmar_2213</name>
</gene>
<feature type="region of interest" description="Disordered" evidence="6">
    <location>
        <begin position="93"/>
        <end position="227"/>
    </location>
</feature>
<dbReference type="GO" id="GO:0000902">
    <property type="term" value="P:cell morphogenesis"/>
    <property type="evidence" value="ECO:0007669"/>
    <property type="project" value="InterPro"/>
</dbReference>
<evidence type="ECO:0000256" key="5">
    <source>
        <dbReference type="HAMAP-Rule" id="MF_00267"/>
    </source>
</evidence>
<dbReference type="GO" id="GO:1901891">
    <property type="term" value="P:regulation of cell septum assembly"/>
    <property type="evidence" value="ECO:0007669"/>
    <property type="project" value="InterPro"/>
</dbReference>
<dbReference type="eggNOG" id="COG0850">
    <property type="taxonomic scope" value="Bacteria"/>
</dbReference>
<feature type="compositionally biased region" description="Low complexity" evidence="6">
    <location>
        <begin position="158"/>
        <end position="177"/>
    </location>
</feature>
<keyword evidence="9" id="KW-1185">Reference proteome</keyword>
<dbReference type="PANTHER" id="PTHR34108">
    <property type="entry name" value="SEPTUM SITE-DETERMINING PROTEIN MINC"/>
    <property type="match status" value="1"/>
</dbReference>
<dbReference type="HAMAP" id="MF_00267">
    <property type="entry name" value="MinC"/>
    <property type="match status" value="1"/>
</dbReference>
<keyword evidence="2 5" id="KW-0717">Septation</keyword>
<dbReference type="HOGENOM" id="CLU_773699_0_0_9"/>
<dbReference type="AlphaFoldDB" id="E6SKD5"/>
<comment type="similarity">
    <text evidence="5">Belongs to the MinC family.</text>
</comment>
<dbReference type="InterPro" id="IPR036145">
    <property type="entry name" value="MinC_C_sf"/>
</dbReference>
<dbReference type="InterPro" id="IPR013033">
    <property type="entry name" value="MinC"/>
</dbReference>
<reference evidence="9" key="2">
    <citation type="journal article" date="2010" name="Stand. Genomic Sci.">
        <title>Complete genome sequence of Thermaerobacter marianensis type strain (7p75aT).</title>
        <authorList>
            <person name="Han C."/>
            <person name="Gu W."/>
            <person name="Zhang X."/>
            <person name="Lapidus A."/>
            <person name="Nolan M."/>
            <person name="Copeland A."/>
            <person name="Lucas S."/>
            <person name="Glavina Del Rio T."/>
            <person name="Tice H."/>
            <person name="Cheng J."/>
            <person name="Tapia R."/>
            <person name="Goodwin L."/>
            <person name="Pitluck S."/>
            <person name="Pagani I."/>
            <person name="Ivanova N."/>
            <person name="Mavromatis K."/>
            <person name="Mikhailova N."/>
            <person name="Pati A."/>
            <person name="Chen A."/>
            <person name="Palaniappan K."/>
            <person name="Land M."/>
            <person name="Hauser L."/>
            <person name="Chang Y."/>
            <person name="Jeffries C."/>
            <person name="Schneider S."/>
            <person name="Rohde M."/>
            <person name="Goker M."/>
            <person name="Pukall R."/>
            <person name="Woyke T."/>
            <person name="Bristow J."/>
            <person name="Eisen J."/>
            <person name="Markowitz V."/>
            <person name="Hugenholtz P."/>
            <person name="Kyrpides N."/>
            <person name="Klenk H."/>
            <person name="Detter J."/>
        </authorList>
    </citation>
    <scope>NUCLEOTIDE SEQUENCE [LARGE SCALE GENOMIC DNA]</scope>
    <source>
        <strain evidence="9">ATCC 700841 / DSM 12885 / JCM 10246 / 7p75a</strain>
    </source>
</reference>